<comment type="caution">
    <text evidence="1">The sequence shown here is derived from an EMBL/GenBank/DDBJ whole genome shotgun (WGS) entry which is preliminary data.</text>
</comment>
<sequence length="58" mass="5854">MYALFSADVLRAEAQGQLCLDDVLVEAAAPAASGEPVMPAPLALVQVEDLTGQGVLGA</sequence>
<dbReference type="AlphaFoldDB" id="A0A8J3CAJ3"/>
<reference evidence="1" key="2">
    <citation type="submission" date="2020-09" db="EMBL/GenBank/DDBJ databases">
        <authorList>
            <person name="Sun Q."/>
            <person name="Zhou Y."/>
        </authorList>
    </citation>
    <scope>NUCLEOTIDE SEQUENCE</scope>
    <source>
        <strain evidence="1">CGMCC 4.5737</strain>
    </source>
</reference>
<keyword evidence="2" id="KW-1185">Reference proteome</keyword>
<gene>
    <name evidence="1" type="ORF">GCM10012275_39620</name>
</gene>
<proteinExistence type="predicted"/>
<organism evidence="1 2">
    <name type="scientific">Longimycelium tulufanense</name>
    <dbReference type="NCBI Taxonomy" id="907463"/>
    <lineage>
        <taxon>Bacteria</taxon>
        <taxon>Bacillati</taxon>
        <taxon>Actinomycetota</taxon>
        <taxon>Actinomycetes</taxon>
        <taxon>Pseudonocardiales</taxon>
        <taxon>Pseudonocardiaceae</taxon>
        <taxon>Longimycelium</taxon>
    </lineage>
</organism>
<dbReference type="RefSeq" id="WP_189059819.1">
    <property type="nucleotide sequence ID" value="NZ_BMMK01000019.1"/>
</dbReference>
<name>A0A8J3CAJ3_9PSEU</name>
<protein>
    <submittedName>
        <fullName evidence="1">Uncharacterized protein</fullName>
    </submittedName>
</protein>
<evidence type="ECO:0000313" key="2">
    <source>
        <dbReference type="Proteomes" id="UP000637578"/>
    </source>
</evidence>
<dbReference type="Proteomes" id="UP000637578">
    <property type="component" value="Unassembled WGS sequence"/>
</dbReference>
<accession>A0A8J3CAJ3</accession>
<evidence type="ECO:0000313" key="1">
    <source>
        <dbReference type="EMBL" id="GGM65156.1"/>
    </source>
</evidence>
<dbReference type="EMBL" id="BMMK01000019">
    <property type="protein sequence ID" value="GGM65156.1"/>
    <property type="molecule type" value="Genomic_DNA"/>
</dbReference>
<reference evidence="1" key="1">
    <citation type="journal article" date="2014" name="Int. J. Syst. Evol. Microbiol.">
        <title>Complete genome sequence of Corynebacterium casei LMG S-19264T (=DSM 44701T), isolated from a smear-ripened cheese.</title>
        <authorList>
            <consortium name="US DOE Joint Genome Institute (JGI-PGF)"/>
            <person name="Walter F."/>
            <person name="Albersmeier A."/>
            <person name="Kalinowski J."/>
            <person name="Ruckert C."/>
        </authorList>
    </citation>
    <scope>NUCLEOTIDE SEQUENCE</scope>
    <source>
        <strain evidence="1">CGMCC 4.5737</strain>
    </source>
</reference>